<sequence>MVVGRGILGGAERLAFLSPILAFDASLVEAQSMWSTVKQTETHLNEHQLVPFMHWYSGPKRQPWEHISHGRTTCLTPYPIHKTALHNVEHCTLNTQPTRITRLPFLCWHSAAEL</sequence>
<name>A0A6B0UL05_IXORI</name>
<dbReference type="AlphaFoldDB" id="A0A6B0UL05"/>
<organism evidence="1">
    <name type="scientific">Ixodes ricinus</name>
    <name type="common">Common tick</name>
    <name type="synonym">Acarus ricinus</name>
    <dbReference type="NCBI Taxonomy" id="34613"/>
    <lineage>
        <taxon>Eukaryota</taxon>
        <taxon>Metazoa</taxon>
        <taxon>Ecdysozoa</taxon>
        <taxon>Arthropoda</taxon>
        <taxon>Chelicerata</taxon>
        <taxon>Arachnida</taxon>
        <taxon>Acari</taxon>
        <taxon>Parasitiformes</taxon>
        <taxon>Ixodida</taxon>
        <taxon>Ixodoidea</taxon>
        <taxon>Ixodidae</taxon>
        <taxon>Ixodinae</taxon>
        <taxon>Ixodes</taxon>
    </lineage>
</organism>
<proteinExistence type="predicted"/>
<protein>
    <submittedName>
        <fullName evidence="1">Putative secreted protein</fullName>
    </submittedName>
</protein>
<reference evidence="1" key="1">
    <citation type="submission" date="2019-12" db="EMBL/GenBank/DDBJ databases">
        <title>An insight into the sialome of adult female Ixodes ricinus ticks feeding for 6 days.</title>
        <authorList>
            <person name="Perner J."/>
            <person name="Ribeiro J.M.C."/>
        </authorList>
    </citation>
    <scope>NUCLEOTIDE SEQUENCE</scope>
    <source>
        <strain evidence="1">Semi-engorged</strain>
        <tissue evidence="1">Salivary glands</tissue>
    </source>
</reference>
<evidence type="ECO:0000313" key="1">
    <source>
        <dbReference type="EMBL" id="MXU90356.1"/>
    </source>
</evidence>
<dbReference type="EMBL" id="GIFC01008273">
    <property type="protein sequence ID" value="MXU90356.1"/>
    <property type="molecule type" value="Transcribed_RNA"/>
</dbReference>
<accession>A0A6B0UL05</accession>